<organism evidence="1 2">
    <name type="scientific">Faecalicatena fissicatena</name>
    <dbReference type="NCBI Taxonomy" id="290055"/>
    <lineage>
        <taxon>Bacteria</taxon>
        <taxon>Bacillati</taxon>
        <taxon>Bacillota</taxon>
        <taxon>Clostridia</taxon>
        <taxon>Lachnospirales</taxon>
        <taxon>Lachnospiraceae</taxon>
        <taxon>Faecalicatena</taxon>
    </lineage>
</organism>
<dbReference type="EMBL" id="JAAWUZ010000005">
    <property type="protein sequence ID" value="NSG29173.1"/>
    <property type="molecule type" value="Genomic_DNA"/>
</dbReference>
<evidence type="ECO:0000313" key="1">
    <source>
        <dbReference type="EMBL" id="NSG29173.1"/>
    </source>
</evidence>
<name>A0ABX2GUB5_9FIRM</name>
<reference evidence="1 2" key="1">
    <citation type="journal article" date="2020" name="Cell Host Microbe">
        <title>Functional and Genomic Variation between Human-Derived Isolates of Lachnospiraceae Reveals Inter- and Intra-Species Diversity.</title>
        <authorList>
            <person name="Sorbara M.T."/>
            <person name="Littmann E.R."/>
            <person name="Fontana E."/>
            <person name="Moody T.U."/>
            <person name="Kohout C.E."/>
            <person name="Gjonbalaj M."/>
            <person name="Eaton V."/>
            <person name="Seok R."/>
            <person name="Leiner I.M."/>
            <person name="Pamer E.G."/>
        </authorList>
    </citation>
    <scope>NUCLEOTIDE SEQUENCE [LARGE SCALE GENOMIC DNA]</scope>
    <source>
        <strain evidence="1 2">MSK.14.16</strain>
    </source>
</reference>
<evidence type="ECO:0008006" key="3">
    <source>
        <dbReference type="Google" id="ProtNLM"/>
    </source>
</evidence>
<proteinExistence type="predicted"/>
<sequence length="222" mass="25418">MIRIKKGREPGKLLWYRQQDGASYEQMDKEVREELIDQLLREQGHLCAYCMSKIPESRNLPSGVPAVTIEHWLPRNPDDKLDIGQGLDYKNMFAVCSGNRGCGCEEKLTCDARKGNDAIKVNPCDESTLRGITYKSNGIIQSSDPVIDEDLNQRLNLNGANSSFQENRKQVLESLIFDVKKRCGNGDISLYCKRRLEKIQAMDDQKIPYVGILIWWLEKHIK</sequence>
<protein>
    <recommendedName>
        <fullName evidence="3">TIGR02646 family protein</fullName>
    </recommendedName>
</protein>
<dbReference type="RefSeq" id="WP_022119217.1">
    <property type="nucleotide sequence ID" value="NZ_JAAWUU010000006.1"/>
</dbReference>
<keyword evidence="2" id="KW-1185">Reference proteome</keyword>
<dbReference type="Proteomes" id="UP000821846">
    <property type="component" value="Unassembled WGS sequence"/>
</dbReference>
<accession>A0ABX2GUB5</accession>
<comment type="caution">
    <text evidence="1">The sequence shown here is derived from an EMBL/GenBank/DDBJ whole genome shotgun (WGS) entry which is preliminary data.</text>
</comment>
<evidence type="ECO:0000313" key="2">
    <source>
        <dbReference type="Proteomes" id="UP000821846"/>
    </source>
</evidence>
<gene>
    <name evidence="1" type="ORF">HFM93_02545</name>
</gene>